<accession>A0A8H6YAE6</accession>
<keyword evidence="3" id="KW-0472">Membrane</keyword>
<dbReference type="GO" id="GO:0016020">
    <property type="term" value="C:membrane"/>
    <property type="evidence" value="ECO:0007669"/>
    <property type="project" value="UniProtKB-SubCell"/>
</dbReference>
<sequence>MTLQTADCFPQQAEAFLHCYTRRIRHSRITEQRWPACKTCSSPRSTMAPDKKPGPSADSGPVAHEKTMTLMTHDFGFLPIPRRLRYDPQKPFHFGLLLNVLFGFASTFTVANLYYCQPLLIQFSDSFGVDYNHVSRIPTLLQAGYATGILLISPMGDLVRRRQLILLLALLSGSLTIGLAITNNFVVFEILNFVIGVVSVTPQIMIPLAADLAPPERRASAISVVMSGLLFGILIARVIAGILAQFTSWRVVYYFAIGVQFLVPLAGYVVIPDYPAKNIDMTYWGILRTMAKFAYTEPILIQACLVNIGSCACFTNFWVTLTFLLGGPPYFYSTVTIGLFGVVGIFGVACGPLVGRFIDKLIPWYASIVAAFAATCFQAIQVGAGDVSVGAIVVVIMGLDVFRQMLQMSLATSVFSIDAAARAAERDICAFGKLFSSWSPYISSDLFGFVQLFIGQLMGTAAGTEVFTTYGWRAAAALNMGFYGWILLMMMLRGPHCARYTWFGFEGGWTPARKSVIAKRKAALGAAEKDLESGGTTTPVADENTPADPGTEKTPTASTTILNEKGSADEK</sequence>
<feature type="transmembrane region" description="Helical" evidence="3">
    <location>
        <begin position="330"/>
        <end position="354"/>
    </location>
</feature>
<feature type="region of interest" description="Disordered" evidence="2">
    <location>
        <begin position="527"/>
        <end position="571"/>
    </location>
</feature>
<evidence type="ECO:0000313" key="6">
    <source>
        <dbReference type="Proteomes" id="UP000623467"/>
    </source>
</evidence>
<name>A0A8H6YAE6_9AGAR</name>
<proteinExistence type="predicted"/>
<organism evidence="5 6">
    <name type="scientific">Mycena sanguinolenta</name>
    <dbReference type="NCBI Taxonomy" id="230812"/>
    <lineage>
        <taxon>Eukaryota</taxon>
        <taxon>Fungi</taxon>
        <taxon>Dikarya</taxon>
        <taxon>Basidiomycota</taxon>
        <taxon>Agaricomycotina</taxon>
        <taxon>Agaricomycetes</taxon>
        <taxon>Agaricomycetidae</taxon>
        <taxon>Agaricales</taxon>
        <taxon>Marasmiineae</taxon>
        <taxon>Mycenaceae</taxon>
        <taxon>Mycena</taxon>
    </lineage>
</organism>
<dbReference type="Pfam" id="PF07690">
    <property type="entry name" value="MFS_1"/>
    <property type="match status" value="1"/>
</dbReference>
<comment type="subcellular location">
    <subcellularLocation>
        <location evidence="1">Membrane</location>
        <topology evidence="1">Multi-pass membrane protein</topology>
    </subcellularLocation>
</comment>
<comment type="caution">
    <text evidence="5">The sequence shown here is derived from an EMBL/GenBank/DDBJ whole genome shotgun (WGS) entry which is preliminary data.</text>
</comment>
<feature type="transmembrane region" description="Helical" evidence="3">
    <location>
        <begin position="252"/>
        <end position="271"/>
    </location>
</feature>
<dbReference type="AlphaFoldDB" id="A0A8H6YAE6"/>
<reference evidence="5" key="1">
    <citation type="submission" date="2020-05" db="EMBL/GenBank/DDBJ databases">
        <title>Mycena genomes resolve the evolution of fungal bioluminescence.</title>
        <authorList>
            <person name="Tsai I.J."/>
        </authorList>
    </citation>
    <scope>NUCLEOTIDE SEQUENCE</scope>
    <source>
        <strain evidence="5">160909Yilan</strain>
    </source>
</reference>
<keyword evidence="3" id="KW-1133">Transmembrane helix</keyword>
<dbReference type="PANTHER" id="PTHR42910:SF1">
    <property type="entry name" value="MAJOR FACILITATOR SUPERFAMILY (MFS) PROFILE DOMAIN-CONTAINING PROTEIN"/>
    <property type="match status" value="1"/>
</dbReference>
<evidence type="ECO:0000256" key="1">
    <source>
        <dbReference type="ARBA" id="ARBA00004141"/>
    </source>
</evidence>
<protein>
    <submittedName>
        <fullName evidence="5">Putative transporter YgaY</fullName>
    </submittedName>
</protein>
<dbReference type="InterPro" id="IPR011701">
    <property type="entry name" value="MFS"/>
</dbReference>
<dbReference type="SUPFAM" id="SSF103473">
    <property type="entry name" value="MFS general substrate transporter"/>
    <property type="match status" value="1"/>
</dbReference>
<dbReference type="InterPro" id="IPR020846">
    <property type="entry name" value="MFS_dom"/>
</dbReference>
<feature type="domain" description="Major facilitator superfamily (MFS) profile" evidence="4">
    <location>
        <begin position="95"/>
        <end position="473"/>
    </location>
</feature>
<dbReference type="EMBL" id="JACAZH010000010">
    <property type="protein sequence ID" value="KAF7357363.1"/>
    <property type="molecule type" value="Genomic_DNA"/>
</dbReference>
<keyword evidence="6" id="KW-1185">Reference proteome</keyword>
<evidence type="ECO:0000313" key="5">
    <source>
        <dbReference type="EMBL" id="KAF7357363.1"/>
    </source>
</evidence>
<feature type="transmembrane region" description="Helical" evidence="3">
    <location>
        <begin position="92"/>
        <end position="115"/>
    </location>
</feature>
<dbReference type="PROSITE" id="PS50850">
    <property type="entry name" value="MFS"/>
    <property type="match status" value="1"/>
</dbReference>
<evidence type="ECO:0000259" key="4">
    <source>
        <dbReference type="PROSITE" id="PS50850"/>
    </source>
</evidence>
<feature type="transmembrane region" description="Helical" evidence="3">
    <location>
        <begin position="190"/>
        <end position="210"/>
    </location>
</feature>
<dbReference type="GO" id="GO:0022857">
    <property type="term" value="F:transmembrane transporter activity"/>
    <property type="evidence" value="ECO:0007669"/>
    <property type="project" value="InterPro"/>
</dbReference>
<feature type="region of interest" description="Disordered" evidence="2">
    <location>
        <begin position="39"/>
        <end position="62"/>
    </location>
</feature>
<feature type="transmembrane region" description="Helical" evidence="3">
    <location>
        <begin position="387"/>
        <end position="406"/>
    </location>
</feature>
<dbReference type="CDD" id="cd17324">
    <property type="entry name" value="MFS_NepI_like"/>
    <property type="match status" value="1"/>
</dbReference>
<feature type="transmembrane region" description="Helical" evidence="3">
    <location>
        <begin position="446"/>
        <end position="464"/>
    </location>
</feature>
<feature type="transmembrane region" description="Helical" evidence="3">
    <location>
        <begin position="164"/>
        <end position="184"/>
    </location>
</feature>
<evidence type="ECO:0000256" key="3">
    <source>
        <dbReference type="SAM" id="Phobius"/>
    </source>
</evidence>
<feature type="transmembrane region" description="Helical" evidence="3">
    <location>
        <begin position="470"/>
        <end position="492"/>
    </location>
</feature>
<dbReference type="OrthoDB" id="2105912at2759"/>
<dbReference type="Proteomes" id="UP000623467">
    <property type="component" value="Unassembled WGS sequence"/>
</dbReference>
<feature type="transmembrane region" description="Helical" evidence="3">
    <location>
        <begin position="222"/>
        <end position="246"/>
    </location>
</feature>
<dbReference type="InterPro" id="IPR036259">
    <property type="entry name" value="MFS_trans_sf"/>
</dbReference>
<gene>
    <name evidence="5" type="ORF">MSAN_01332300</name>
</gene>
<feature type="transmembrane region" description="Helical" evidence="3">
    <location>
        <begin position="135"/>
        <end position="152"/>
    </location>
</feature>
<dbReference type="Gene3D" id="1.20.1250.20">
    <property type="entry name" value="MFS general substrate transporter like domains"/>
    <property type="match status" value="1"/>
</dbReference>
<keyword evidence="3" id="KW-0812">Transmembrane</keyword>
<evidence type="ECO:0000256" key="2">
    <source>
        <dbReference type="SAM" id="MobiDB-lite"/>
    </source>
</evidence>
<feature type="compositionally biased region" description="Polar residues" evidence="2">
    <location>
        <begin position="553"/>
        <end position="562"/>
    </location>
</feature>
<feature type="transmembrane region" description="Helical" evidence="3">
    <location>
        <begin position="299"/>
        <end position="324"/>
    </location>
</feature>
<dbReference type="PANTHER" id="PTHR42910">
    <property type="entry name" value="TRANSPORTER SCO4007-RELATED"/>
    <property type="match status" value="1"/>
</dbReference>